<evidence type="ECO:0000313" key="4">
    <source>
        <dbReference type="Proteomes" id="UP000601435"/>
    </source>
</evidence>
<dbReference type="PRINTS" id="PR00081">
    <property type="entry name" value="GDHRDH"/>
</dbReference>
<gene>
    <name evidence="3" type="primary">Wwox</name>
    <name evidence="3" type="ORF">SNEC2469_LOCUS20293</name>
</gene>
<feature type="non-terminal residue" evidence="3">
    <location>
        <position position="428"/>
    </location>
</feature>
<dbReference type="Gene3D" id="3.40.50.720">
    <property type="entry name" value="NAD(P)-binding Rossmann-like Domain"/>
    <property type="match status" value="1"/>
</dbReference>
<accession>A0A812WV41</accession>
<reference evidence="3" key="1">
    <citation type="submission" date="2021-02" db="EMBL/GenBank/DDBJ databases">
        <authorList>
            <person name="Dougan E. K."/>
            <person name="Rhodes N."/>
            <person name="Thang M."/>
            <person name="Chan C."/>
        </authorList>
    </citation>
    <scope>NUCLEOTIDE SEQUENCE</scope>
</reference>
<dbReference type="InterPro" id="IPR002347">
    <property type="entry name" value="SDR_fam"/>
</dbReference>
<organism evidence="3 4">
    <name type="scientific">Symbiodinium necroappetens</name>
    <dbReference type="NCBI Taxonomy" id="1628268"/>
    <lineage>
        <taxon>Eukaryota</taxon>
        <taxon>Sar</taxon>
        <taxon>Alveolata</taxon>
        <taxon>Dinophyceae</taxon>
        <taxon>Suessiales</taxon>
        <taxon>Symbiodiniaceae</taxon>
        <taxon>Symbiodinium</taxon>
    </lineage>
</organism>
<evidence type="ECO:0000313" key="3">
    <source>
        <dbReference type="EMBL" id="CAE7704346.1"/>
    </source>
</evidence>
<evidence type="ECO:0000256" key="2">
    <source>
        <dbReference type="ARBA" id="ARBA00023002"/>
    </source>
</evidence>
<dbReference type="OrthoDB" id="191139at2759"/>
<evidence type="ECO:0000256" key="1">
    <source>
        <dbReference type="ARBA" id="ARBA00006484"/>
    </source>
</evidence>
<proteinExistence type="inferred from homology"/>
<dbReference type="PANTHER" id="PTHR24320">
    <property type="entry name" value="RETINOL DEHYDROGENASE"/>
    <property type="match status" value="1"/>
</dbReference>
<dbReference type="Pfam" id="PF00106">
    <property type="entry name" value="adh_short"/>
    <property type="match status" value="1"/>
</dbReference>
<keyword evidence="4" id="KW-1185">Reference proteome</keyword>
<dbReference type="AlphaFoldDB" id="A0A812WV41"/>
<dbReference type="EMBL" id="CAJNJA010035241">
    <property type="protein sequence ID" value="CAE7704346.1"/>
    <property type="molecule type" value="Genomic_DNA"/>
</dbReference>
<sequence>WRRRSFPATSCCLQGSGVQLERVHAVLAGLWRLTIHDGAAGTVATFLSWLRSRRVRLSAPTAADVLVKHGSSLVGKKVLVTGACNGIGFAVARALLDACPDCRLMVNGRSMERVSGMLSQLPAHARSRCEAAIADLSSLREVDELCKKLAESPPDVVVCCAGIATLPRWTPTSDGYESQFAVNHLAHFHLVSSLVESAKHIRVVMVSSDLQRVGQKFLQIELDTINSKSHYSFIGNYLASKYCNVLFARSLHQRKVEAVSCSPGEVATEIDRHLPWLIRVAFRAFRRAQTPEQGAATVAYCMAADVVSGGFYAQCALTDLEGPALEGKLWSFSESLVAAALERDGVILTPEAPARRLRCKTPPEQAGCWLEAATYFYAYGRTPSQHQVSAKKVQKDGTSKELSLNQVLQLIWLFAFGQTHIKTPVPSS</sequence>
<comment type="caution">
    <text evidence="3">The sequence shown here is derived from an EMBL/GenBank/DDBJ whole genome shotgun (WGS) entry which is preliminary data.</text>
</comment>
<dbReference type="GO" id="GO:0016491">
    <property type="term" value="F:oxidoreductase activity"/>
    <property type="evidence" value="ECO:0007669"/>
    <property type="project" value="UniProtKB-KW"/>
</dbReference>
<dbReference type="PANTHER" id="PTHR24320:SF148">
    <property type="entry name" value="NAD(P)-BINDING ROSSMANN-FOLD SUPERFAMILY PROTEIN"/>
    <property type="match status" value="1"/>
</dbReference>
<comment type="similarity">
    <text evidence="1">Belongs to the short-chain dehydrogenases/reductases (SDR) family.</text>
</comment>
<keyword evidence="2" id="KW-0560">Oxidoreductase</keyword>
<name>A0A812WV41_9DINO</name>
<dbReference type="Proteomes" id="UP000601435">
    <property type="component" value="Unassembled WGS sequence"/>
</dbReference>
<dbReference type="InterPro" id="IPR036291">
    <property type="entry name" value="NAD(P)-bd_dom_sf"/>
</dbReference>
<dbReference type="SUPFAM" id="SSF51735">
    <property type="entry name" value="NAD(P)-binding Rossmann-fold domains"/>
    <property type="match status" value="1"/>
</dbReference>
<protein>
    <submittedName>
        <fullName evidence="3">Wwox protein</fullName>
    </submittedName>
</protein>